<dbReference type="EMBL" id="BJUZ01000002">
    <property type="protein sequence ID" value="GEK93738.1"/>
    <property type="molecule type" value="Genomic_DNA"/>
</dbReference>
<evidence type="ECO:0000313" key="3">
    <source>
        <dbReference type="EMBL" id="GEK93738.1"/>
    </source>
</evidence>
<evidence type="ECO:0008006" key="5">
    <source>
        <dbReference type="Google" id="ProtNLM"/>
    </source>
</evidence>
<evidence type="ECO:0000256" key="2">
    <source>
        <dbReference type="SAM" id="SignalP"/>
    </source>
</evidence>
<dbReference type="PROSITE" id="PS51257">
    <property type="entry name" value="PROKAR_LIPOPROTEIN"/>
    <property type="match status" value="1"/>
</dbReference>
<dbReference type="AlphaFoldDB" id="A0A511AZW9"/>
<gene>
    <name evidence="3" type="ORF">GWA01_15080</name>
</gene>
<evidence type="ECO:0000313" key="4">
    <source>
        <dbReference type="Proteomes" id="UP000321230"/>
    </source>
</evidence>
<sequence length="51" mass="5334">MRFRVGVAFALLVALSACGPDYGSRGSRQFRGDGFGNTGQGVSSYGYQGPD</sequence>
<protein>
    <recommendedName>
        <fullName evidence="5">Lipoprotein</fullName>
    </recommendedName>
</protein>
<evidence type="ECO:0000256" key="1">
    <source>
        <dbReference type="SAM" id="MobiDB-lite"/>
    </source>
</evidence>
<keyword evidence="2" id="KW-0732">Signal</keyword>
<accession>A0A511AZW9</accession>
<name>A0A511AZW9_9PROT</name>
<reference evidence="3 4" key="1">
    <citation type="submission" date="2019-07" db="EMBL/GenBank/DDBJ databases">
        <title>Whole genome shotgun sequence of Gluconobacter wancherniae NBRC 103581.</title>
        <authorList>
            <person name="Hosoyama A."/>
            <person name="Uohara A."/>
            <person name="Ohji S."/>
            <person name="Ichikawa N."/>
        </authorList>
    </citation>
    <scope>NUCLEOTIDE SEQUENCE [LARGE SCALE GENOMIC DNA]</scope>
    <source>
        <strain evidence="3 4">NBRC 103581</strain>
    </source>
</reference>
<proteinExistence type="predicted"/>
<feature type="chain" id="PRO_5022152006" description="Lipoprotein" evidence="2">
    <location>
        <begin position="20"/>
        <end position="51"/>
    </location>
</feature>
<organism evidence="3 4">
    <name type="scientific">Gluconobacter wancherniae NBRC 103581</name>
    <dbReference type="NCBI Taxonomy" id="656744"/>
    <lineage>
        <taxon>Bacteria</taxon>
        <taxon>Pseudomonadati</taxon>
        <taxon>Pseudomonadota</taxon>
        <taxon>Alphaproteobacteria</taxon>
        <taxon>Acetobacterales</taxon>
        <taxon>Acetobacteraceae</taxon>
        <taxon>Gluconobacter</taxon>
    </lineage>
</organism>
<feature type="signal peptide" evidence="2">
    <location>
        <begin position="1"/>
        <end position="19"/>
    </location>
</feature>
<comment type="caution">
    <text evidence="3">The sequence shown here is derived from an EMBL/GenBank/DDBJ whole genome shotgun (WGS) entry which is preliminary data.</text>
</comment>
<keyword evidence="4" id="KW-1185">Reference proteome</keyword>
<dbReference type="Proteomes" id="UP000321230">
    <property type="component" value="Unassembled WGS sequence"/>
</dbReference>
<feature type="compositionally biased region" description="Polar residues" evidence="1">
    <location>
        <begin position="40"/>
        <end position="51"/>
    </location>
</feature>
<feature type="region of interest" description="Disordered" evidence="1">
    <location>
        <begin position="29"/>
        <end position="51"/>
    </location>
</feature>